<evidence type="ECO:0000313" key="3">
    <source>
        <dbReference type="Proteomes" id="UP001497472"/>
    </source>
</evidence>
<dbReference type="SUPFAM" id="SSF102198">
    <property type="entry name" value="Putative cyclase"/>
    <property type="match status" value="1"/>
</dbReference>
<dbReference type="InterPro" id="IPR007325">
    <property type="entry name" value="KFase/CYL"/>
</dbReference>
<dbReference type="GO" id="GO:0004061">
    <property type="term" value="F:arylformamidase activity"/>
    <property type="evidence" value="ECO:0007669"/>
    <property type="project" value="InterPro"/>
</dbReference>
<evidence type="ECO:0000256" key="1">
    <source>
        <dbReference type="ARBA" id="ARBA00007865"/>
    </source>
</evidence>
<organism evidence="2 3">
    <name type="scientific">Leptosia nina</name>
    <dbReference type="NCBI Taxonomy" id="320188"/>
    <lineage>
        <taxon>Eukaryota</taxon>
        <taxon>Metazoa</taxon>
        <taxon>Ecdysozoa</taxon>
        <taxon>Arthropoda</taxon>
        <taxon>Hexapoda</taxon>
        <taxon>Insecta</taxon>
        <taxon>Pterygota</taxon>
        <taxon>Neoptera</taxon>
        <taxon>Endopterygota</taxon>
        <taxon>Lepidoptera</taxon>
        <taxon>Glossata</taxon>
        <taxon>Ditrysia</taxon>
        <taxon>Papilionoidea</taxon>
        <taxon>Pieridae</taxon>
        <taxon>Pierinae</taxon>
        <taxon>Leptosia</taxon>
    </lineage>
</organism>
<sequence length="278" mass="31430">MHLIFLLLIGVSGERQRRYLEDDDVPIIEVFDLTHPTTWQDMEEFYSAIAKGWKICINCGIPGLGTGLHLEHSTKLGSMQPATIPTEYLLTRLAIIDVSHMTKQISSSLILSLDVALQWMVLKHDPREPTLLLFNFGWKSKSTKRQCICKIPGLSYELAEYIARNLTRVVGVATDAPSLESEETREMALRTVSNVLGKNGVYIIENVNIKRKLPERGCMALAMPLKMREVSYVPARLTVFCPKQKTDRFVTIALKKPGQTKELIKVDGDVDLYEILNK</sequence>
<keyword evidence="3" id="KW-1185">Reference proteome</keyword>
<dbReference type="AlphaFoldDB" id="A0AAV1JC83"/>
<dbReference type="InterPro" id="IPR037175">
    <property type="entry name" value="KFase_sf"/>
</dbReference>
<dbReference type="GO" id="GO:0019441">
    <property type="term" value="P:L-tryptophan catabolic process to kynurenine"/>
    <property type="evidence" value="ECO:0007669"/>
    <property type="project" value="InterPro"/>
</dbReference>
<dbReference type="EMBL" id="CAVLEF010000009">
    <property type="protein sequence ID" value="CAK1546938.1"/>
    <property type="molecule type" value="Genomic_DNA"/>
</dbReference>
<dbReference type="Proteomes" id="UP001497472">
    <property type="component" value="Unassembled WGS sequence"/>
</dbReference>
<accession>A0AAV1JC83</accession>
<dbReference type="Gene3D" id="3.50.30.50">
    <property type="entry name" value="Putative cyclase"/>
    <property type="match status" value="1"/>
</dbReference>
<proteinExistence type="inferred from homology"/>
<comment type="similarity">
    <text evidence="1">Belongs to the Cyclase 1 superfamily.</text>
</comment>
<reference evidence="2 3" key="1">
    <citation type="submission" date="2023-11" db="EMBL/GenBank/DDBJ databases">
        <authorList>
            <person name="Okamura Y."/>
        </authorList>
    </citation>
    <scope>NUCLEOTIDE SEQUENCE [LARGE SCALE GENOMIC DNA]</scope>
</reference>
<comment type="caution">
    <text evidence="2">The sequence shown here is derived from an EMBL/GenBank/DDBJ whole genome shotgun (WGS) entry which is preliminary data.</text>
</comment>
<evidence type="ECO:0000313" key="2">
    <source>
        <dbReference type="EMBL" id="CAK1546938.1"/>
    </source>
</evidence>
<name>A0AAV1JC83_9NEOP</name>
<dbReference type="Pfam" id="PF04199">
    <property type="entry name" value="Cyclase"/>
    <property type="match status" value="1"/>
</dbReference>
<protein>
    <submittedName>
        <fullName evidence="2">Uncharacterized protein</fullName>
    </submittedName>
</protein>
<gene>
    <name evidence="2" type="ORF">LNINA_LOCUS6445</name>
</gene>